<feature type="region of interest" description="Disordered" evidence="1">
    <location>
        <begin position="13"/>
        <end position="62"/>
    </location>
</feature>
<evidence type="ECO:0000313" key="2">
    <source>
        <dbReference type="EMBL" id="KAG5837601.1"/>
    </source>
</evidence>
<gene>
    <name evidence="2" type="ORF">ANANG_G00241050</name>
</gene>
<protein>
    <submittedName>
        <fullName evidence="2">Uncharacterized protein</fullName>
    </submittedName>
</protein>
<evidence type="ECO:0000313" key="3">
    <source>
        <dbReference type="Proteomes" id="UP001044222"/>
    </source>
</evidence>
<proteinExistence type="predicted"/>
<evidence type="ECO:0000256" key="1">
    <source>
        <dbReference type="SAM" id="MobiDB-lite"/>
    </source>
</evidence>
<reference evidence="2" key="1">
    <citation type="submission" date="2021-01" db="EMBL/GenBank/DDBJ databases">
        <title>A chromosome-scale assembly of European eel, Anguilla anguilla.</title>
        <authorList>
            <person name="Henkel C."/>
            <person name="Jong-Raadsen S.A."/>
            <person name="Dufour S."/>
            <person name="Weltzien F.-A."/>
            <person name="Palstra A.P."/>
            <person name="Pelster B."/>
            <person name="Spaink H.P."/>
            <person name="Van Den Thillart G.E."/>
            <person name="Jansen H."/>
            <person name="Zahm M."/>
            <person name="Klopp C."/>
            <person name="Cedric C."/>
            <person name="Louis A."/>
            <person name="Berthelot C."/>
            <person name="Parey E."/>
            <person name="Roest Crollius H."/>
            <person name="Montfort J."/>
            <person name="Robinson-Rechavi M."/>
            <person name="Bucao C."/>
            <person name="Bouchez O."/>
            <person name="Gislard M."/>
            <person name="Lluch J."/>
            <person name="Milhes M."/>
            <person name="Lampietro C."/>
            <person name="Lopez Roques C."/>
            <person name="Donnadieu C."/>
            <person name="Braasch I."/>
            <person name="Desvignes T."/>
            <person name="Postlethwait J."/>
            <person name="Bobe J."/>
            <person name="Guiguen Y."/>
            <person name="Dirks R."/>
        </authorList>
    </citation>
    <scope>NUCLEOTIDE SEQUENCE</scope>
    <source>
        <strain evidence="2">Tag_6206</strain>
        <tissue evidence="2">Liver</tissue>
    </source>
</reference>
<dbReference type="Proteomes" id="UP001044222">
    <property type="component" value="Chromosome 13"/>
</dbReference>
<feature type="compositionally biased region" description="Gly residues" evidence="1">
    <location>
        <begin position="47"/>
        <end position="56"/>
    </location>
</feature>
<dbReference type="EMBL" id="JAFIRN010000013">
    <property type="protein sequence ID" value="KAG5837601.1"/>
    <property type="molecule type" value="Genomic_DNA"/>
</dbReference>
<accession>A0A9D3LV43</accession>
<name>A0A9D3LV43_ANGAN</name>
<organism evidence="2 3">
    <name type="scientific">Anguilla anguilla</name>
    <name type="common">European freshwater eel</name>
    <name type="synonym">Muraena anguilla</name>
    <dbReference type="NCBI Taxonomy" id="7936"/>
    <lineage>
        <taxon>Eukaryota</taxon>
        <taxon>Metazoa</taxon>
        <taxon>Chordata</taxon>
        <taxon>Craniata</taxon>
        <taxon>Vertebrata</taxon>
        <taxon>Euteleostomi</taxon>
        <taxon>Actinopterygii</taxon>
        <taxon>Neopterygii</taxon>
        <taxon>Teleostei</taxon>
        <taxon>Anguilliformes</taxon>
        <taxon>Anguillidae</taxon>
        <taxon>Anguilla</taxon>
    </lineage>
</organism>
<keyword evidence="3" id="KW-1185">Reference proteome</keyword>
<comment type="caution">
    <text evidence="2">The sequence shown here is derived from an EMBL/GenBank/DDBJ whole genome shotgun (WGS) entry which is preliminary data.</text>
</comment>
<dbReference type="AlphaFoldDB" id="A0A9D3LV43"/>
<sequence length="451" mass="49449">MCVPGARLLVPMPPSALIGPRGPHRRRGAGGTAAERRRRRRTDGRGPKGQTGGRGDSGTDQRCGRGVLAPSCGWHAVVLAGEVWAVCQEEAPLHPSLYLCQVWSRALLAGVLWLGLALCLLFLRAVVRRWSPQQGAPCLQAQEVMRERAAVPLDSSPSGRSPNGPVPLAEALMDSLLLFLLSEALDDPCPAHIRAHAHRLEMVMQTLDRADVLGDGSKRGPRGSEEHPLLTDTLLGVRTFLQQRVLWLRALAQAQGDYGYSMQGAKEGLEQRWALLGQLHSQVTLRKRRRSEAEEQVLLAVKKEREGEEDIKVALRSVECFFVDLAQCKGRLQQSHAHLSDITHLLQDLGASLRALGEGGDMEVKRGGVEAEPLWTERLLQASTQQFDEAIQDFLSLEKLTSCFQTHLEGLRADQLSQEGVTSHLSPAPKPHIPQTRGSCRMGVCQLSLSD</sequence>